<keyword evidence="2" id="KW-1185">Reference proteome</keyword>
<evidence type="ECO:0000313" key="1">
    <source>
        <dbReference type="EMBL" id="CAF4392687.1"/>
    </source>
</evidence>
<reference evidence="1" key="1">
    <citation type="submission" date="2021-02" db="EMBL/GenBank/DDBJ databases">
        <authorList>
            <person name="Nowell W R."/>
        </authorList>
    </citation>
    <scope>NUCLEOTIDE SEQUENCE</scope>
</reference>
<gene>
    <name evidence="1" type="ORF">UJA718_LOCUS18534</name>
</gene>
<organism evidence="1 2">
    <name type="scientific">Rotaria socialis</name>
    <dbReference type="NCBI Taxonomy" id="392032"/>
    <lineage>
        <taxon>Eukaryota</taxon>
        <taxon>Metazoa</taxon>
        <taxon>Spiralia</taxon>
        <taxon>Gnathifera</taxon>
        <taxon>Rotifera</taxon>
        <taxon>Eurotatoria</taxon>
        <taxon>Bdelloidea</taxon>
        <taxon>Philodinida</taxon>
        <taxon>Philodinidae</taxon>
        <taxon>Rotaria</taxon>
    </lineage>
</organism>
<sequence length="120" mass="14341">MIKMALIDLLEMILIDRCFQQSAQFRHRSIVPENGVSQLFFSKQKQAVNQEAYFRNCIKARLIPFIQRFHTKEKVLFWPDLATNHYSHKVMDYLDDNEVQMVHKEWNPQNCPESRAIETL</sequence>
<proteinExistence type="predicted"/>
<dbReference type="Proteomes" id="UP000663873">
    <property type="component" value="Unassembled WGS sequence"/>
</dbReference>
<comment type="caution">
    <text evidence="1">The sequence shown here is derived from an EMBL/GenBank/DDBJ whole genome shotgun (WGS) entry which is preliminary data.</text>
</comment>
<dbReference type="GO" id="GO:0003676">
    <property type="term" value="F:nucleic acid binding"/>
    <property type="evidence" value="ECO:0007669"/>
    <property type="project" value="InterPro"/>
</dbReference>
<dbReference type="EMBL" id="CAJOBP010003163">
    <property type="protein sequence ID" value="CAF4392687.1"/>
    <property type="molecule type" value="Genomic_DNA"/>
</dbReference>
<dbReference type="InterPro" id="IPR036397">
    <property type="entry name" value="RNaseH_sf"/>
</dbReference>
<evidence type="ECO:0008006" key="3">
    <source>
        <dbReference type="Google" id="ProtNLM"/>
    </source>
</evidence>
<evidence type="ECO:0000313" key="2">
    <source>
        <dbReference type="Proteomes" id="UP000663873"/>
    </source>
</evidence>
<dbReference type="Gene3D" id="3.30.420.10">
    <property type="entry name" value="Ribonuclease H-like superfamily/Ribonuclease H"/>
    <property type="match status" value="1"/>
</dbReference>
<protein>
    <recommendedName>
        <fullName evidence="3">Transposase</fullName>
    </recommendedName>
</protein>
<accession>A0A820NLN0</accession>
<dbReference type="AlphaFoldDB" id="A0A820NLN0"/>
<name>A0A820NLN0_9BILA</name>